<dbReference type="InterPro" id="IPR000742">
    <property type="entry name" value="EGF"/>
</dbReference>
<name>A0A9P8LXV6_9EUKA</name>
<dbReference type="PANTHER" id="PTHR45756:SF1">
    <property type="entry name" value="PROTEIN KINASE DOMAIN CONTAINING PROTEIN"/>
    <property type="match status" value="1"/>
</dbReference>
<evidence type="ECO:0000313" key="3">
    <source>
        <dbReference type="EMBL" id="KAH0576043.1"/>
    </source>
</evidence>
<keyword evidence="1" id="KW-0472">Membrane</keyword>
<evidence type="ECO:0000256" key="1">
    <source>
        <dbReference type="SAM" id="Phobius"/>
    </source>
</evidence>
<dbReference type="GeneID" id="94295608"/>
<sequence length="722" mass="77803">MEVDPGTCKQDSSNCGEGYFCTYRAQEQNSIEMPCAKCKETCVTCAGLNANVHHCTSCKMGEYLSHDNYCRKCHKDCEQCTGPEQSCDGCKDGFQDTLGECEICPGEDDQENDCVCGTSKHCLDCNTSNMKQCASCQEGYDINSSTPCKDCLPGYVSIAIKDENICVECDNTCRECSGTKTTCTACNDGFILSGNACTKCLAETTQICPCGNSLNCTTCNLNNTNACATCKEHYDTTASPPCSKCEPKYFEQNITNGKECTLCRNQCETCMDVNKCLTCKNGSFLKEGKCEYCYGAQNISCTCGTAKNCGTCDTKKQTTCLTCMHGFDSTKEGACDTCSEGFFKKVSKDNFTCEPCTTANCAQCSEKKEECTKCVYNMYLNEQKQCQQCAKGDGIPCDCGAVVNCDTCSTIQPSKCGECFPGYVIDKNGSCTLCALNYVKIGDKCVKCGVDNCQTCSADAKTCEKCRNNFIPKDGKCEPCSENGPQCLCGTTVNCSTCKLSDTMKCKSCVEGYQIDSKETCTNCALNYVKIGDNCVKCQVENCATCMPNGTMKCQTCLKGYQIDNTGTCTNCAVGYQKKNEKCEFNCELAAKDGEFCQNGQVIKCGTAGQTVECTCGNLHNCKNCQGSVCSSCMTGYLLASSACNGCDKGYELQDKTCVKSAENQSGMPISTIAGIVGGILVVIGVVSVGLAVYLKKQKKQKKFNSISTSDNNVEPLSNVLW</sequence>
<dbReference type="InterPro" id="IPR006212">
    <property type="entry name" value="Furin_repeat"/>
</dbReference>
<evidence type="ECO:0000313" key="4">
    <source>
        <dbReference type="Proteomes" id="UP000018208"/>
    </source>
</evidence>
<feature type="domain" description="EGF-like" evidence="2">
    <location>
        <begin position="624"/>
        <end position="659"/>
    </location>
</feature>
<feature type="domain" description="EGF-like" evidence="2">
    <location>
        <begin position="168"/>
        <end position="198"/>
    </location>
</feature>
<feature type="domain" description="EGF-like" evidence="2">
    <location>
        <begin position="355"/>
        <end position="387"/>
    </location>
</feature>
<keyword evidence="4" id="KW-1185">Reference proteome</keyword>
<dbReference type="Proteomes" id="UP000018208">
    <property type="component" value="Unassembled WGS sequence"/>
</dbReference>
<dbReference type="InterPro" id="IPR053215">
    <property type="entry name" value="TKL_Ser/Thr_kinase"/>
</dbReference>
<dbReference type="KEGG" id="ssao:94295608"/>
<feature type="domain" description="EGF-like" evidence="2">
    <location>
        <begin position="447"/>
        <end position="478"/>
    </location>
</feature>
<dbReference type="Gene3D" id="2.10.220.10">
    <property type="entry name" value="Hormone Receptor, Insulin-like Growth Factor Receptor 1, Chain A, domain 2"/>
    <property type="match status" value="4"/>
</dbReference>
<dbReference type="AlphaFoldDB" id="A0A9P8LXV6"/>
<feature type="domain" description="EGF-like" evidence="2">
    <location>
        <begin position="542"/>
        <end position="584"/>
    </location>
</feature>
<feature type="domain" description="EGF-like" evidence="2">
    <location>
        <begin position="396"/>
        <end position="432"/>
    </location>
</feature>
<keyword evidence="1" id="KW-0812">Transmembrane</keyword>
<dbReference type="SMART" id="SM00181">
    <property type="entry name" value="EGF"/>
    <property type="match status" value="11"/>
</dbReference>
<keyword evidence="1" id="KW-1133">Transmembrane helix</keyword>
<feature type="transmembrane region" description="Helical" evidence="1">
    <location>
        <begin position="673"/>
        <end position="695"/>
    </location>
</feature>
<dbReference type="OrthoDB" id="300641at2759"/>
<feature type="domain" description="EGF-like" evidence="2">
    <location>
        <begin position="34"/>
        <end position="71"/>
    </location>
</feature>
<accession>A0A9P8LXV6</accession>
<feature type="domain" description="EGF-like" evidence="2">
    <location>
        <begin position="479"/>
        <end position="522"/>
    </location>
</feature>
<dbReference type="SMART" id="SM00261">
    <property type="entry name" value="FU"/>
    <property type="match status" value="11"/>
</dbReference>
<evidence type="ECO:0000259" key="2">
    <source>
        <dbReference type="SMART" id="SM00181"/>
    </source>
</evidence>
<dbReference type="InterPro" id="IPR009030">
    <property type="entry name" value="Growth_fac_rcpt_cys_sf"/>
</dbReference>
<dbReference type="RefSeq" id="XP_067766816.1">
    <property type="nucleotide sequence ID" value="XM_067905499.1"/>
</dbReference>
<feature type="domain" description="EGF-like" evidence="2">
    <location>
        <begin position="259"/>
        <end position="291"/>
    </location>
</feature>
<organism evidence="3 4">
    <name type="scientific">Spironucleus salmonicida</name>
    <dbReference type="NCBI Taxonomy" id="348837"/>
    <lineage>
        <taxon>Eukaryota</taxon>
        <taxon>Metamonada</taxon>
        <taxon>Diplomonadida</taxon>
        <taxon>Hexamitidae</taxon>
        <taxon>Hexamitinae</taxon>
        <taxon>Spironucleus</taxon>
    </lineage>
</organism>
<dbReference type="PANTHER" id="PTHR45756">
    <property type="entry name" value="PALMITOYLTRANSFERASE"/>
    <property type="match status" value="1"/>
</dbReference>
<feature type="domain" description="EGF-like" evidence="2">
    <location>
        <begin position="72"/>
        <end position="102"/>
    </location>
</feature>
<dbReference type="EMBL" id="AUWU02000002">
    <property type="protein sequence ID" value="KAH0576043.1"/>
    <property type="molecule type" value="Genomic_DNA"/>
</dbReference>
<comment type="caution">
    <text evidence="3">The sequence shown here is derived from an EMBL/GenBank/DDBJ whole genome shotgun (WGS) entry which is preliminary data.</text>
</comment>
<proteinExistence type="predicted"/>
<gene>
    <name evidence="3" type="ORF">SS50377_21585</name>
</gene>
<dbReference type="SUPFAM" id="SSF57184">
    <property type="entry name" value="Growth factor receptor domain"/>
    <property type="match status" value="5"/>
</dbReference>
<feature type="domain" description="EGF-like" evidence="2">
    <location>
        <begin position="311"/>
        <end position="354"/>
    </location>
</feature>
<protein>
    <submittedName>
        <fullName evidence="3">Cysteine-rich membrane protein 1</fullName>
    </submittedName>
</protein>
<reference evidence="3 4" key="1">
    <citation type="journal article" date="2014" name="PLoS Genet.">
        <title>The Genome of Spironucleus salmonicida Highlights a Fish Pathogen Adapted to Fluctuating Environments.</title>
        <authorList>
            <person name="Xu F."/>
            <person name="Jerlstrom-Hultqvist J."/>
            <person name="Einarsson E."/>
            <person name="Astvaldsson A."/>
            <person name="Svard S.G."/>
            <person name="Andersson J.O."/>
        </authorList>
    </citation>
    <scope>NUCLEOTIDE SEQUENCE [LARGE SCALE GENOMIC DNA]</scope>
    <source>
        <strain evidence="3 4">ATCC 50377</strain>
    </source>
</reference>